<feature type="chain" id="PRO_5025371104" description="Secreted protein" evidence="1">
    <location>
        <begin position="22"/>
        <end position="217"/>
    </location>
</feature>
<reference evidence="2" key="1">
    <citation type="journal article" date="2020" name="Stud. Mycol.">
        <title>101 Dothideomycetes genomes: a test case for predicting lifestyles and emergence of pathogens.</title>
        <authorList>
            <person name="Haridas S."/>
            <person name="Albert R."/>
            <person name="Binder M."/>
            <person name="Bloem J."/>
            <person name="Labutti K."/>
            <person name="Salamov A."/>
            <person name="Andreopoulos B."/>
            <person name="Baker S."/>
            <person name="Barry K."/>
            <person name="Bills G."/>
            <person name="Bluhm B."/>
            <person name="Cannon C."/>
            <person name="Castanera R."/>
            <person name="Culley D."/>
            <person name="Daum C."/>
            <person name="Ezra D."/>
            <person name="Gonzalez J."/>
            <person name="Henrissat B."/>
            <person name="Kuo A."/>
            <person name="Liang C."/>
            <person name="Lipzen A."/>
            <person name="Lutzoni F."/>
            <person name="Magnuson J."/>
            <person name="Mondo S."/>
            <person name="Nolan M."/>
            <person name="Ohm R."/>
            <person name="Pangilinan J."/>
            <person name="Park H.-J."/>
            <person name="Ramirez L."/>
            <person name="Alfaro M."/>
            <person name="Sun H."/>
            <person name="Tritt A."/>
            <person name="Yoshinaga Y."/>
            <person name="Zwiers L.-H."/>
            <person name="Turgeon B."/>
            <person name="Goodwin S."/>
            <person name="Spatafora J."/>
            <person name="Crous P."/>
            <person name="Grigoriev I."/>
        </authorList>
    </citation>
    <scope>NUCLEOTIDE SEQUENCE</scope>
    <source>
        <strain evidence="2">SCOH1-5</strain>
    </source>
</reference>
<sequence>MPSYLQVALFTAAFKAAFVIAQDAPTCMSKPDHSNYGKNGDSWCQWDSTHFWKPEGVGCKTDAECQGVKFPYTNCHDVDSIEADSLLASGGVMFCDYSNGHSGQTECTLGAWVPANHAGAQGSSGGGSSSSGGAAAPVTGAYLVQLCRDYISKLGYTDVNIAAACTPPGANHQEQVQCIFQCNGGTSCGDKANPKAYHKFYSDLPTCPGYESATYRV</sequence>
<name>A0A6A6FF71_9PEZI</name>
<keyword evidence="3" id="KW-1185">Reference proteome</keyword>
<organism evidence="2 3">
    <name type="scientific">Cercospora zeae-maydis SCOH1-5</name>
    <dbReference type="NCBI Taxonomy" id="717836"/>
    <lineage>
        <taxon>Eukaryota</taxon>
        <taxon>Fungi</taxon>
        <taxon>Dikarya</taxon>
        <taxon>Ascomycota</taxon>
        <taxon>Pezizomycotina</taxon>
        <taxon>Dothideomycetes</taxon>
        <taxon>Dothideomycetidae</taxon>
        <taxon>Mycosphaerellales</taxon>
        <taxon>Mycosphaerellaceae</taxon>
        <taxon>Cercospora</taxon>
    </lineage>
</organism>
<dbReference type="EMBL" id="ML992674">
    <property type="protein sequence ID" value="KAF2212056.1"/>
    <property type="molecule type" value="Genomic_DNA"/>
</dbReference>
<gene>
    <name evidence="2" type="ORF">CERZMDRAFT_97971</name>
</gene>
<evidence type="ECO:0008006" key="4">
    <source>
        <dbReference type="Google" id="ProtNLM"/>
    </source>
</evidence>
<protein>
    <recommendedName>
        <fullName evidence="4">Secreted protein</fullName>
    </recommendedName>
</protein>
<evidence type="ECO:0000256" key="1">
    <source>
        <dbReference type="SAM" id="SignalP"/>
    </source>
</evidence>
<evidence type="ECO:0000313" key="3">
    <source>
        <dbReference type="Proteomes" id="UP000799539"/>
    </source>
</evidence>
<proteinExistence type="predicted"/>
<dbReference type="AlphaFoldDB" id="A0A6A6FF71"/>
<feature type="signal peptide" evidence="1">
    <location>
        <begin position="1"/>
        <end position="21"/>
    </location>
</feature>
<accession>A0A6A6FF71</accession>
<dbReference type="Proteomes" id="UP000799539">
    <property type="component" value="Unassembled WGS sequence"/>
</dbReference>
<keyword evidence="1" id="KW-0732">Signal</keyword>
<evidence type="ECO:0000313" key="2">
    <source>
        <dbReference type="EMBL" id="KAF2212056.1"/>
    </source>
</evidence>
<dbReference type="OrthoDB" id="3631261at2759"/>